<accession>A0A9D2L5S1</accession>
<feature type="domain" description="4'-phosphopantetheinyl transferase" evidence="9">
    <location>
        <begin position="4"/>
        <end position="115"/>
    </location>
</feature>
<keyword evidence="8" id="KW-0963">Cytoplasm</keyword>
<dbReference type="InterPro" id="IPR004568">
    <property type="entry name" value="Ppantetheine-prot_Trfase_dom"/>
</dbReference>
<dbReference type="GO" id="GO:0000287">
    <property type="term" value="F:magnesium ion binding"/>
    <property type="evidence" value="ECO:0007669"/>
    <property type="project" value="UniProtKB-UniRule"/>
</dbReference>
<dbReference type="SUPFAM" id="SSF56214">
    <property type="entry name" value="4'-phosphopantetheinyl transferase"/>
    <property type="match status" value="1"/>
</dbReference>
<dbReference type="NCBIfam" id="TIGR00516">
    <property type="entry name" value="acpS"/>
    <property type="match status" value="1"/>
</dbReference>
<dbReference type="NCBIfam" id="TIGR00556">
    <property type="entry name" value="pantethn_trn"/>
    <property type="match status" value="1"/>
</dbReference>
<comment type="function">
    <text evidence="8">Transfers the 4'-phosphopantetheine moiety from coenzyme A to a Ser of acyl-carrier-protein.</text>
</comment>
<feature type="binding site" evidence="8">
    <location>
        <position position="52"/>
    </location>
    <ligand>
        <name>Mg(2+)</name>
        <dbReference type="ChEBI" id="CHEBI:18420"/>
    </ligand>
</feature>
<keyword evidence="4 8" id="KW-0276">Fatty acid metabolism</keyword>
<evidence type="ECO:0000313" key="11">
    <source>
        <dbReference type="Proteomes" id="UP000886804"/>
    </source>
</evidence>
<name>A0A9D2L5S1_9FIRM</name>
<dbReference type="InterPro" id="IPR002582">
    <property type="entry name" value="ACPS"/>
</dbReference>
<gene>
    <name evidence="8 10" type="primary">acpS</name>
    <name evidence="10" type="ORF">H9716_01280</name>
</gene>
<dbReference type="GO" id="GO:0006633">
    <property type="term" value="P:fatty acid biosynthetic process"/>
    <property type="evidence" value="ECO:0007669"/>
    <property type="project" value="UniProtKB-UniRule"/>
</dbReference>
<evidence type="ECO:0000256" key="6">
    <source>
        <dbReference type="ARBA" id="ARBA00023098"/>
    </source>
</evidence>
<comment type="similarity">
    <text evidence="8">Belongs to the P-Pant transferase superfamily. AcpS family.</text>
</comment>
<evidence type="ECO:0000256" key="1">
    <source>
        <dbReference type="ARBA" id="ARBA00022516"/>
    </source>
</evidence>
<keyword evidence="3 8" id="KW-0479">Metal-binding</keyword>
<dbReference type="InterPro" id="IPR008278">
    <property type="entry name" value="4-PPantetheinyl_Trfase_dom"/>
</dbReference>
<dbReference type="EMBL" id="DWYS01000014">
    <property type="protein sequence ID" value="HJB06479.1"/>
    <property type="molecule type" value="Genomic_DNA"/>
</dbReference>
<dbReference type="Pfam" id="PF01648">
    <property type="entry name" value="ACPS"/>
    <property type="match status" value="1"/>
</dbReference>
<dbReference type="Gene3D" id="3.90.470.20">
    <property type="entry name" value="4'-phosphopantetheinyl transferase domain"/>
    <property type="match status" value="1"/>
</dbReference>
<sequence>MVIGVGTDLVEIQRMKRACERDSFMAYTFTEQERRQARESISSLAGDFAVKEAVAKALGTGFRGFGPKDIEALRDELGKPYVKLYGGAERRAAQMGIQDIQVSISNIKDYALAFAVAQGEGRKNSEVFADGETGQDG</sequence>
<keyword evidence="7 8" id="KW-0275">Fatty acid biosynthesis</keyword>
<comment type="cofactor">
    <cofactor evidence="8">
        <name>Mg(2+)</name>
        <dbReference type="ChEBI" id="CHEBI:18420"/>
    </cofactor>
</comment>
<dbReference type="GO" id="GO:0005737">
    <property type="term" value="C:cytoplasm"/>
    <property type="evidence" value="ECO:0007669"/>
    <property type="project" value="UniProtKB-SubCell"/>
</dbReference>
<keyword evidence="1 8" id="KW-0444">Lipid biosynthesis</keyword>
<evidence type="ECO:0000313" key="10">
    <source>
        <dbReference type="EMBL" id="HJB06479.1"/>
    </source>
</evidence>
<keyword evidence="6 8" id="KW-0443">Lipid metabolism</keyword>
<evidence type="ECO:0000256" key="2">
    <source>
        <dbReference type="ARBA" id="ARBA00022679"/>
    </source>
</evidence>
<organism evidence="10 11">
    <name type="scientific">Candidatus Enterocloster faecavium</name>
    <dbReference type="NCBI Taxonomy" id="2838560"/>
    <lineage>
        <taxon>Bacteria</taxon>
        <taxon>Bacillati</taxon>
        <taxon>Bacillota</taxon>
        <taxon>Clostridia</taxon>
        <taxon>Lachnospirales</taxon>
        <taxon>Lachnospiraceae</taxon>
        <taxon>Enterocloster</taxon>
    </lineage>
</organism>
<dbReference type="HAMAP" id="MF_00101">
    <property type="entry name" value="AcpS"/>
    <property type="match status" value="1"/>
</dbReference>
<dbReference type="GO" id="GO:0008897">
    <property type="term" value="F:holo-[acyl-carrier-protein] synthase activity"/>
    <property type="evidence" value="ECO:0007669"/>
    <property type="project" value="UniProtKB-UniRule"/>
</dbReference>
<dbReference type="EC" id="2.7.8.7" evidence="8"/>
<proteinExistence type="inferred from homology"/>
<dbReference type="InterPro" id="IPR037143">
    <property type="entry name" value="4-PPantetheinyl_Trfase_dom_sf"/>
</dbReference>
<reference evidence="10" key="2">
    <citation type="submission" date="2021-04" db="EMBL/GenBank/DDBJ databases">
        <authorList>
            <person name="Gilroy R."/>
        </authorList>
    </citation>
    <scope>NUCLEOTIDE SEQUENCE</scope>
    <source>
        <strain evidence="10">CHK188-4685</strain>
    </source>
</reference>
<comment type="catalytic activity">
    <reaction evidence="8">
        <text>apo-[ACP] + CoA = holo-[ACP] + adenosine 3',5'-bisphosphate + H(+)</text>
        <dbReference type="Rhea" id="RHEA:12068"/>
        <dbReference type="Rhea" id="RHEA-COMP:9685"/>
        <dbReference type="Rhea" id="RHEA-COMP:9690"/>
        <dbReference type="ChEBI" id="CHEBI:15378"/>
        <dbReference type="ChEBI" id="CHEBI:29999"/>
        <dbReference type="ChEBI" id="CHEBI:57287"/>
        <dbReference type="ChEBI" id="CHEBI:58343"/>
        <dbReference type="ChEBI" id="CHEBI:64479"/>
        <dbReference type="EC" id="2.7.8.7"/>
    </reaction>
</comment>
<protein>
    <recommendedName>
        <fullName evidence="8">Holo-[acyl-carrier-protein] synthase</fullName>
        <shortName evidence="8">Holo-ACP synthase</shortName>
        <ecNumber evidence="8">2.7.8.7</ecNumber>
    </recommendedName>
    <alternativeName>
        <fullName evidence="8">4'-phosphopantetheinyl transferase AcpS</fullName>
    </alternativeName>
</protein>
<dbReference type="Proteomes" id="UP000886804">
    <property type="component" value="Unassembled WGS sequence"/>
</dbReference>
<evidence type="ECO:0000256" key="8">
    <source>
        <dbReference type="HAMAP-Rule" id="MF_00101"/>
    </source>
</evidence>
<keyword evidence="2 8" id="KW-0808">Transferase</keyword>
<evidence type="ECO:0000256" key="7">
    <source>
        <dbReference type="ARBA" id="ARBA00023160"/>
    </source>
</evidence>
<comment type="caution">
    <text evidence="10">The sequence shown here is derived from an EMBL/GenBank/DDBJ whole genome shotgun (WGS) entry which is preliminary data.</text>
</comment>
<evidence type="ECO:0000259" key="9">
    <source>
        <dbReference type="Pfam" id="PF01648"/>
    </source>
</evidence>
<evidence type="ECO:0000256" key="3">
    <source>
        <dbReference type="ARBA" id="ARBA00022723"/>
    </source>
</evidence>
<reference evidence="10" key="1">
    <citation type="journal article" date="2021" name="PeerJ">
        <title>Extensive microbial diversity within the chicken gut microbiome revealed by metagenomics and culture.</title>
        <authorList>
            <person name="Gilroy R."/>
            <person name="Ravi A."/>
            <person name="Getino M."/>
            <person name="Pursley I."/>
            <person name="Horton D.L."/>
            <person name="Alikhan N.F."/>
            <person name="Baker D."/>
            <person name="Gharbi K."/>
            <person name="Hall N."/>
            <person name="Watson M."/>
            <person name="Adriaenssens E.M."/>
            <person name="Foster-Nyarko E."/>
            <person name="Jarju S."/>
            <person name="Secka A."/>
            <person name="Antonio M."/>
            <person name="Oren A."/>
            <person name="Chaudhuri R.R."/>
            <person name="La Ragione R."/>
            <person name="Hildebrand F."/>
            <person name="Pallen M.J."/>
        </authorList>
    </citation>
    <scope>NUCLEOTIDE SEQUENCE</scope>
    <source>
        <strain evidence="10">CHK188-4685</strain>
    </source>
</reference>
<evidence type="ECO:0000256" key="4">
    <source>
        <dbReference type="ARBA" id="ARBA00022832"/>
    </source>
</evidence>
<keyword evidence="5 8" id="KW-0460">Magnesium</keyword>
<evidence type="ECO:0000256" key="5">
    <source>
        <dbReference type="ARBA" id="ARBA00022842"/>
    </source>
</evidence>
<comment type="subcellular location">
    <subcellularLocation>
        <location evidence="8">Cytoplasm</location>
    </subcellularLocation>
</comment>
<feature type="binding site" evidence="8">
    <location>
        <position position="8"/>
    </location>
    <ligand>
        <name>Mg(2+)</name>
        <dbReference type="ChEBI" id="CHEBI:18420"/>
    </ligand>
</feature>
<dbReference type="AlphaFoldDB" id="A0A9D2L5S1"/>